<evidence type="ECO:0000256" key="6">
    <source>
        <dbReference type="ARBA" id="ARBA00023125"/>
    </source>
</evidence>
<evidence type="ECO:0000256" key="7">
    <source>
        <dbReference type="HAMAP-Rule" id="MF_00092"/>
    </source>
</evidence>
<keyword evidence="4 7" id="KW-0067">ATP-binding</keyword>
<evidence type="ECO:0000313" key="11">
    <source>
        <dbReference type="Proteomes" id="UP000606870"/>
    </source>
</evidence>
<dbReference type="CDD" id="cd06503">
    <property type="entry name" value="ATP-synt_Fo_b"/>
    <property type="match status" value="1"/>
</dbReference>
<dbReference type="SUPFAM" id="SSF48334">
    <property type="entry name" value="DNA repair protein MutS, domain III"/>
    <property type="match status" value="1"/>
</dbReference>
<evidence type="ECO:0000256" key="8">
    <source>
        <dbReference type="SAM" id="Coils"/>
    </source>
</evidence>
<comment type="function">
    <text evidence="7">Acts as a ribosome collision sensor, splitting the ribosome into its 2 subunits. Detects stalled/collided 70S ribosomes which it binds and splits by an ATP-hydrolysis driven conformational change. Acts upstream of the ribosome quality control system (RQC), a ribosome-associated complex that mediates the extraction of incompletely synthesized nascent chains from stalled ribosomes and their subsequent degradation. Probably generates substrates for RQC.</text>
</comment>
<dbReference type="InterPro" id="IPR007696">
    <property type="entry name" value="DNA_mismatch_repair_MutS_core"/>
</dbReference>
<dbReference type="InterPro" id="IPR000432">
    <property type="entry name" value="DNA_mismatch_repair_MutS_C"/>
</dbReference>
<keyword evidence="3 7" id="KW-0378">Hydrolase</keyword>
<keyword evidence="1 7" id="KW-0699">rRNA-binding</keyword>
<proteinExistence type="inferred from homology"/>
<dbReference type="EC" id="3.6.4.-" evidence="7"/>
<feature type="binding site" evidence="7">
    <location>
        <begin position="332"/>
        <end position="339"/>
    </location>
    <ligand>
        <name>ATP</name>
        <dbReference type="ChEBI" id="CHEBI:30616"/>
    </ligand>
</feature>
<dbReference type="GO" id="GO:0004519">
    <property type="term" value="F:endonuclease activity"/>
    <property type="evidence" value="ECO:0007669"/>
    <property type="project" value="UniProtKB-KW"/>
</dbReference>
<name>A0ABR6VI43_9FIRM</name>
<dbReference type="Gene3D" id="3.40.50.300">
    <property type="entry name" value="P-loop containing nucleotide triphosphate hydrolases"/>
    <property type="match status" value="1"/>
</dbReference>
<evidence type="ECO:0000256" key="1">
    <source>
        <dbReference type="ARBA" id="ARBA00022730"/>
    </source>
</evidence>
<evidence type="ECO:0000256" key="5">
    <source>
        <dbReference type="ARBA" id="ARBA00022884"/>
    </source>
</evidence>
<feature type="domain" description="Smr" evidence="9">
    <location>
        <begin position="714"/>
        <end position="788"/>
    </location>
</feature>
<keyword evidence="8" id="KW-0175">Coiled coil</keyword>
<dbReference type="EC" id="3.1.-.-" evidence="7"/>
<dbReference type="Pfam" id="PF00488">
    <property type="entry name" value="MutS_V"/>
    <property type="match status" value="1"/>
</dbReference>
<dbReference type="InterPro" id="IPR002625">
    <property type="entry name" value="Smr_dom"/>
</dbReference>
<dbReference type="InterPro" id="IPR027417">
    <property type="entry name" value="P-loop_NTPase"/>
</dbReference>
<accession>A0ABR6VI43</accession>
<dbReference type="InterPro" id="IPR005747">
    <property type="entry name" value="MutS2"/>
</dbReference>
<keyword evidence="11" id="KW-1185">Reference proteome</keyword>
<dbReference type="EMBL" id="JACOGK010000017">
    <property type="protein sequence ID" value="MBC3536965.1"/>
    <property type="molecule type" value="Genomic_DNA"/>
</dbReference>
<dbReference type="Pfam" id="PF01713">
    <property type="entry name" value="Smr"/>
    <property type="match status" value="1"/>
</dbReference>
<keyword evidence="7" id="KW-0540">Nuclease</keyword>
<dbReference type="PROSITE" id="PS50828">
    <property type="entry name" value="SMR"/>
    <property type="match status" value="1"/>
</dbReference>
<dbReference type="HAMAP" id="MF_00092">
    <property type="entry name" value="MutS2"/>
    <property type="match status" value="1"/>
</dbReference>
<dbReference type="InterPro" id="IPR036187">
    <property type="entry name" value="DNA_mismatch_repair_MutS_sf"/>
</dbReference>
<dbReference type="PANTHER" id="PTHR48466:SF2">
    <property type="entry name" value="OS10G0509000 PROTEIN"/>
    <property type="match status" value="1"/>
</dbReference>
<comment type="caution">
    <text evidence="10">The sequence shown here is derived from an EMBL/GenBank/DDBJ whole genome shotgun (WGS) entry which is preliminary data.</text>
</comment>
<dbReference type="SMART" id="SM00534">
    <property type="entry name" value="MUTSac"/>
    <property type="match status" value="1"/>
</dbReference>
<dbReference type="SMART" id="SM00463">
    <property type="entry name" value="SMR"/>
    <property type="match status" value="1"/>
</dbReference>
<reference evidence="10 11" key="1">
    <citation type="submission" date="2020-08" db="EMBL/GenBank/DDBJ databases">
        <authorList>
            <person name="Liu C."/>
            <person name="Sun Q."/>
        </authorList>
    </citation>
    <scope>NUCLEOTIDE SEQUENCE [LARGE SCALE GENOMIC DNA]</scope>
    <source>
        <strain evidence="10 11">NSJ-59</strain>
    </source>
</reference>
<dbReference type="Proteomes" id="UP000606870">
    <property type="component" value="Unassembled WGS sequence"/>
</dbReference>
<comment type="function">
    <text evidence="7">Endonuclease that is involved in the suppression of homologous recombination and thus may have a key role in the control of bacterial genetic diversity.</text>
</comment>
<dbReference type="NCBIfam" id="TIGR01069">
    <property type="entry name" value="mutS2"/>
    <property type="match status" value="1"/>
</dbReference>
<organism evidence="10 11">
    <name type="scientific">Megasphaera hominis</name>
    <dbReference type="NCBI Taxonomy" id="159836"/>
    <lineage>
        <taxon>Bacteria</taxon>
        <taxon>Bacillati</taxon>
        <taxon>Bacillota</taxon>
        <taxon>Negativicutes</taxon>
        <taxon>Veillonellales</taxon>
        <taxon>Veillonellaceae</taxon>
        <taxon>Megasphaera</taxon>
    </lineage>
</organism>
<evidence type="ECO:0000313" key="10">
    <source>
        <dbReference type="EMBL" id="MBC3536965.1"/>
    </source>
</evidence>
<dbReference type="PANTHER" id="PTHR48466">
    <property type="entry name" value="OS10G0509000 PROTEIN-RELATED"/>
    <property type="match status" value="1"/>
</dbReference>
<keyword evidence="2 7" id="KW-0547">Nucleotide-binding</keyword>
<feature type="coiled-coil region" evidence="8">
    <location>
        <begin position="517"/>
        <end position="613"/>
    </location>
</feature>
<evidence type="ECO:0000259" key="9">
    <source>
        <dbReference type="PROSITE" id="PS50828"/>
    </source>
</evidence>
<comment type="subunit">
    <text evidence="7">Homodimer. Binds to stalled ribosomes, contacting rRNA.</text>
</comment>
<keyword evidence="6 7" id="KW-0238">DNA-binding</keyword>
<sequence>MNKRSMRILGFYQVQNMLVQLTPSRLSKEIARRLRPSSDETEIRQMLNDTEEAYLCLQREVSTPFGGITDIRPALEKAKREVTLDGQECVDIWNNMERYSAVQAYFADRKDLYPHLYEQAQSIGEFSFLSHKMAQVFDQNHQIRDNASPELLRLRNRIMELERQTKRYMQSVLQSKEYQKYFQDVLITIRNNRYVIPVKQEYRHAFPGIVHDTSASGSTLYIEPMAIVNANNDLQAARIGETREIEKIFRRLTTQVREKYTDLYESTLCTGQLEFIFAKAQLAQQMKACRPDISKSGLVRLLQARHPLIDPKVVVPNTIVLGGDYRILLITGSNTGGKTVSMKTLGLLVLMHQAGLFLPVTEGSELPVFRDVLADIGDEQNISQNLSTFSGHMKQLIYIIKHCSANDLILADELGSGTDPAEGSAIAIAILEELYQKGAYVMVTTHYNDLKNYAYRTEGIENAHVEFDVETLKPTYKLRIGSAGSSHAFSISERLGMPKNVLEKARDLRSKAQDVNMEAILTKLNNQVKQVDEEQAELEKRLQETRRLEDELRKENEKVREKRQDIIDSSRREAVDLKRGLRLEAEKIIRELKEQTKEKLTEKERTKAIEQARRAIQQISLPEAQVEKRDPVDLARLKAGQQVYVNSLSGLGTVTEINCKKLTVSVRGMTVRVKASDISAPYLSEIKQEKQAEKKEATRSSYRPIRTGAVATEVNVIGMTGAEAMPVVERFLDQALAAGFSPVRIIHGKGSGALRKAIHAFLDRQPFVTSYRLDDAQNGGDGVTLVYF</sequence>
<dbReference type="InterPro" id="IPR036063">
    <property type="entry name" value="Smr_dom_sf"/>
</dbReference>
<evidence type="ECO:0000256" key="4">
    <source>
        <dbReference type="ARBA" id="ARBA00022840"/>
    </source>
</evidence>
<dbReference type="RefSeq" id="WP_186503121.1">
    <property type="nucleotide sequence ID" value="NZ_JACOGK010000017.1"/>
</dbReference>
<dbReference type="PIRSF" id="PIRSF005814">
    <property type="entry name" value="MutS_YshD"/>
    <property type="match status" value="1"/>
</dbReference>
<comment type="similarity">
    <text evidence="7">Belongs to the DNA mismatch repair MutS family. MutS2 subfamily.</text>
</comment>
<keyword evidence="5 7" id="KW-0694">RNA-binding</keyword>
<protein>
    <recommendedName>
        <fullName evidence="7">Endonuclease MutS2</fullName>
        <ecNumber evidence="7">3.1.-.-</ecNumber>
    </recommendedName>
    <alternativeName>
        <fullName evidence="7">Ribosome-associated protein quality control-upstream factor</fullName>
        <shortName evidence="7">RQC-upstream factor</shortName>
        <shortName evidence="7">RqcU</shortName>
        <ecNumber evidence="7">3.6.4.-</ecNumber>
    </alternativeName>
</protein>
<evidence type="ECO:0000256" key="2">
    <source>
        <dbReference type="ARBA" id="ARBA00022741"/>
    </source>
</evidence>
<gene>
    <name evidence="7" type="primary">mutS2</name>
    <name evidence="7" type="synonym">rqcU</name>
    <name evidence="10" type="ORF">H8J70_06850</name>
</gene>
<dbReference type="InterPro" id="IPR045076">
    <property type="entry name" value="MutS"/>
</dbReference>
<dbReference type="SMART" id="SM00533">
    <property type="entry name" value="MUTSd"/>
    <property type="match status" value="1"/>
</dbReference>
<dbReference type="SUPFAM" id="SSF52540">
    <property type="entry name" value="P-loop containing nucleoside triphosphate hydrolases"/>
    <property type="match status" value="1"/>
</dbReference>
<dbReference type="CDD" id="cd03280">
    <property type="entry name" value="ABC_MutS2"/>
    <property type="match status" value="1"/>
</dbReference>
<dbReference type="Gene3D" id="3.30.1370.110">
    <property type="match status" value="1"/>
</dbReference>
<evidence type="ECO:0000256" key="3">
    <source>
        <dbReference type="ARBA" id="ARBA00022801"/>
    </source>
</evidence>
<keyword evidence="7 10" id="KW-0255">Endonuclease</keyword>
<dbReference type="SUPFAM" id="SSF160443">
    <property type="entry name" value="SMR domain-like"/>
    <property type="match status" value="1"/>
</dbReference>